<dbReference type="PANTHER" id="PTHR22715:SF0">
    <property type="entry name" value="TRANSFORMING GROWTH FACTOR BETA REGULATOR 1"/>
    <property type="match status" value="1"/>
</dbReference>
<sequence>MSYQKSADDLSGKVKLALERRGELAKKCRDVQGELRVSKAENEHLLDMIMKAYPELSEDVSSCSSSDGSLSDNGDGCPPDGPGRSNGKRAPADSPARLVKRRRRQQGKRDDRSDPKHIEPLQRDAEGRIVFPIVVGRGQDRIEVHDLGRVVWDPETYHTSRYLWPPGFRSTRICPSLKTGDPSCVYTSEILDGNGDMPVFQVTAEDMPDQPFRASSSSGVWRQILDALTAKGISVKTHVSGPQMYGLSNLGVTKAIQELDNAEKCTKYIQQRWVEPDAKSESKGTADEDGNDDGDDDDGDSDSDDDKPAAAGN</sequence>
<evidence type="ECO:0000256" key="1">
    <source>
        <dbReference type="ARBA" id="ARBA00004123"/>
    </source>
</evidence>
<feature type="region of interest" description="Disordered" evidence="3">
    <location>
        <begin position="272"/>
        <end position="313"/>
    </location>
</feature>
<dbReference type="SMART" id="SM00542">
    <property type="entry name" value="FYRC"/>
    <property type="match status" value="1"/>
</dbReference>
<dbReference type="GO" id="GO:0051726">
    <property type="term" value="P:regulation of cell cycle"/>
    <property type="evidence" value="ECO:0007669"/>
    <property type="project" value="TreeGrafter"/>
</dbReference>
<feature type="region of interest" description="Disordered" evidence="3">
    <location>
        <begin position="57"/>
        <end position="123"/>
    </location>
</feature>
<dbReference type="InterPro" id="IPR040092">
    <property type="entry name" value="TBRG1"/>
</dbReference>
<keyword evidence="5" id="KW-1185">Reference proteome</keyword>
<organism evidence="4 5">
    <name type="scientific">Coemansia biformis</name>
    <dbReference type="NCBI Taxonomy" id="1286918"/>
    <lineage>
        <taxon>Eukaryota</taxon>
        <taxon>Fungi</taxon>
        <taxon>Fungi incertae sedis</taxon>
        <taxon>Zoopagomycota</taxon>
        <taxon>Kickxellomycotina</taxon>
        <taxon>Kickxellomycetes</taxon>
        <taxon>Kickxellales</taxon>
        <taxon>Kickxellaceae</taxon>
        <taxon>Coemansia</taxon>
    </lineage>
</organism>
<comment type="caution">
    <text evidence="4">The sequence shown here is derived from an EMBL/GenBank/DDBJ whole genome shotgun (WGS) entry which is preliminary data.</text>
</comment>
<dbReference type="PROSITE" id="PS51542">
    <property type="entry name" value="FYRN"/>
    <property type="match status" value="1"/>
</dbReference>
<accession>A0A9W7YG11</accession>
<dbReference type="Proteomes" id="UP001143981">
    <property type="component" value="Unassembled WGS sequence"/>
</dbReference>
<feature type="compositionally biased region" description="Basic and acidic residues" evidence="3">
    <location>
        <begin position="107"/>
        <end position="123"/>
    </location>
</feature>
<gene>
    <name evidence="4" type="ORF">LPJ61_000549</name>
</gene>
<dbReference type="InterPro" id="IPR003888">
    <property type="entry name" value="FYrich_N"/>
</dbReference>
<proteinExistence type="predicted"/>
<dbReference type="AlphaFoldDB" id="A0A9W7YG11"/>
<dbReference type="PROSITE" id="PS51543">
    <property type="entry name" value="FYRC"/>
    <property type="match status" value="1"/>
</dbReference>
<evidence type="ECO:0000313" key="5">
    <source>
        <dbReference type="Proteomes" id="UP001143981"/>
    </source>
</evidence>
<dbReference type="SMART" id="SM00541">
    <property type="entry name" value="FYRN"/>
    <property type="match status" value="1"/>
</dbReference>
<dbReference type="OrthoDB" id="285793at2759"/>
<name>A0A9W7YG11_9FUNG</name>
<feature type="compositionally biased region" description="Acidic residues" evidence="3">
    <location>
        <begin position="287"/>
        <end position="305"/>
    </location>
</feature>
<dbReference type="GO" id="GO:0005634">
    <property type="term" value="C:nucleus"/>
    <property type="evidence" value="ECO:0007669"/>
    <property type="project" value="UniProtKB-SubCell"/>
</dbReference>
<dbReference type="Pfam" id="PF05964">
    <property type="entry name" value="FYRN"/>
    <property type="match status" value="1"/>
</dbReference>
<dbReference type="Pfam" id="PF05965">
    <property type="entry name" value="FYRC"/>
    <property type="match status" value="1"/>
</dbReference>
<protein>
    <recommendedName>
        <fullName evidence="6">FYR N-terminal domain-containing protein</fullName>
    </recommendedName>
</protein>
<dbReference type="InterPro" id="IPR003889">
    <property type="entry name" value="FYrich_C"/>
</dbReference>
<evidence type="ECO:0000256" key="2">
    <source>
        <dbReference type="ARBA" id="ARBA00023242"/>
    </source>
</evidence>
<dbReference type="Gene3D" id="3.30.160.360">
    <property type="match status" value="1"/>
</dbReference>
<reference evidence="4" key="1">
    <citation type="submission" date="2022-07" db="EMBL/GenBank/DDBJ databases">
        <title>Phylogenomic reconstructions and comparative analyses of Kickxellomycotina fungi.</title>
        <authorList>
            <person name="Reynolds N.K."/>
            <person name="Stajich J.E."/>
            <person name="Barry K."/>
            <person name="Grigoriev I.V."/>
            <person name="Crous P."/>
            <person name="Smith M.E."/>
        </authorList>
    </citation>
    <scope>NUCLEOTIDE SEQUENCE</scope>
    <source>
        <strain evidence="4">BCRC 34381</strain>
    </source>
</reference>
<evidence type="ECO:0008006" key="6">
    <source>
        <dbReference type="Google" id="ProtNLM"/>
    </source>
</evidence>
<evidence type="ECO:0000256" key="3">
    <source>
        <dbReference type="SAM" id="MobiDB-lite"/>
    </source>
</evidence>
<evidence type="ECO:0000313" key="4">
    <source>
        <dbReference type="EMBL" id="KAJ1735426.1"/>
    </source>
</evidence>
<comment type="subcellular location">
    <subcellularLocation>
        <location evidence="1">Nucleus</location>
    </subcellularLocation>
</comment>
<keyword evidence="2" id="KW-0539">Nucleus</keyword>
<dbReference type="EMBL" id="JANBOI010000027">
    <property type="protein sequence ID" value="KAJ1735426.1"/>
    <property type="molecule type" value="Genomic_DNA"/>
</dbReference>
<feature type="compositionally biased region" description="Basic and acidic residues" evidence="3">
    <location>
        <begin position="274"/>
        <end position="286"/>
    </location>
</feature>
<dbReference type="PANTHER" id="PTHR22715">
    <property type="entry name" value="TRANSFORMING GROWTH FACTOR BETA REGULATED GENE 1"/>
    <property type="match status" value="1"/>
</dbReference>
<feature type="compositionally biased region" description="Low complexity" evidence="3">
    <location>
        <begin position="59"/>
        <end position="78"/>
    </location>
</feature>